<feature type="transmembrane region" description="Helical" evidence="1">
    <location>
        <begin position="133"/>
        <end position="152"/>
    </location>
</feature>
<gene>
    <name evidence="3" type="ORF">QW060_01500</name>
</gene>
<name>A0ABT8CMQ0_9FLAO</name>
<protein>
    <submittedName>
        <fullName evidence="3">DUF4328 domain-containing protein</fullName>
    </submittedName>
</protein>
<sequence length="223" mass="26633">MLFSFVCLMVLQLVASGYYVIHYLKLQNIREEHHYPENLFEKYIVQEDLLWFIYTIVFLTAAILFLHWFRRAYRNLTTKAVRLKYSEQVAVWSWFIPFLNLLRPYQIMWELFSRTYKLLDRAHIVYGKKIPVYYLKLWWFMGWGSMLLMSFSNRYKSGENELSVLMTHAVLGGVSFICSFFALCMFYKLVKAYSKIEKLLILLPDIQTVVHTDTDAETPVPVL</sequence>
<evidence type="ECO:0000313" key="4">
    <source>
        <dbReference type="Proteomes" id="UP001242368"/>
    </source>
</evidence>
<organism evidence="3 4">
    <name type="scientific">Paenimyroides ceti</name>
    <dbReference type="NCBI Taxonomy" id="395087"/>
    <lineage>
        <taxon>Bacteria</taxon>
        <taxon>Pseudomonadati</taxon>
        <taxon>Bacteroidota</taxon>
        <taxon>Flavobacteriia</taxon>
        <taxon>Flavobacteriales</taxon>
        <taxon>Flavobacteriaceae</taxon>
        <taxon>Paenimyroides</taxon>
    </lineage>
</organism>
<dbReference type="Proteomes" id="UP001242368">
    <property type="component" value="Unassembled WGS sequence"/>
</dbReference>
<reference evidence="4" key="1">
    <citation type="journal article" date="2019" name="Int. J. Syst. Evol. Microbiol.">
        <title>The Global Catalogue of Microorganisms (GCM) 10K type strain sequencing project: providing services to taxonomists for standard genome sequencing and annotation.</title>
        <authorList>
            <consortium name="The Broad Institute Genomics Platform"/>
            <consortium name="The Broad Institute Genome Sequencing Center for Infectious Disease"/>
            <person name="Wu L."/>
            <person name="Ma J."/>
        </authorList>
    </citation>
    <scope>NUCLEOTIDE SEQUENCE [LARGE SCALE GENOMIC DNA]</scope>
    <source>
        <strain evidence="4">CECT 7184</strain>
    </source>
</reference>
<dbReference type="RefSeq" id="WP_290361947.1">
    <property type="nucleotide sequence ID" value="NZ_JAUFQU010000001.1"/>
</dbReference>
<dbReference type="EMBL" id="JAUFQU010000001">
    <property type="protein sequence ID" value="MDN3705798.1"/>
    <property type="molecule type" value="Genomic_DNA"/>
</dbReference>
<accession>A0ABT8CMQ0</accession>
<proteinExistence type="predicted"/>
<keyword evidence="1" id="KW-0812">Transmembrane</keyword>
<feature type="transmembrane region" description="Helical" evidence="1">
    <location>
        <begin position="164"/>
        <end position="190"/>
    </location>
</feature>
<feature type="domain" description="DUF4328" evidence="2">
    <location>
        <begin position="55"/>
        <end position="194"/>
    </location>
</feature>
<evidence type="ECO:0000259" key="2">
    <source>
        <dbReference type="Pfam" id="PF14219"/>
    </source>
</evidence>
<keyword evidence="4" id="KW-1185">Reference proteome</keyword>
<evidence type="ECO:0000256" key="1">
    <source>
        <dbReference type="SAM" id="Phobius"/>
    </source>
</evidence>
<dbReference type="InterPro" id="IPR025565">
    <property type="entry name" value="DUF4328"/>
</dbReference>
<feature type="transmembrane region" description="Helical" evidence="1">
    <location>
        <begin position="49"/>
        <end position="69"/>
    </location>
</feature>
<keyword evidence="1" id="KW-0472">Membrane</keyword>
<dbReference type="Pfam" id="PF14219">
    <property type="entry name" value="DUF4328"/>
    <property type="match status" value="1"/>
</dbReference>
<keyword evidence="1" id="KW-1133">Transmembrane helix</keyword>
<comment type="caution">
    <text evidence="3">The sequence shown here is derived from an EMBL/GenBank/DDBJ whole genome shotgun (WGS) entry which is preliminary data.</text>
</comment>
<evidence type="ECO:0000313" key="3">
    <source>
        <dbReference type="EMBL" id="MDN3705798.1"/>
    </source>
</evidence>